<feature type="region of interest" description="Disordered" evidence="1">
    <location>
        <begin position="131"/>
        <end position="150"/>
    </location>
</feature>
<accession>A0A7I7Y4G4</accession>
<proteinExistence type="predicted"/>
<gene>
    <name evidence="2" type="ORF">MCNF_44060</name>
</gene>
<evidence type="ECO:0000256" key="1">
    <source>
        <dbReference type="SAM" id="MobiDB-lite"/>
    </source>
</evidence>
<dbReference type="AlphaFoldDB" id="A0A7I7Y4G4"/>
<reference evidence="2" key="1">
    <citation type="journal article" date="2019" name="Emerg. Microbes Infect.">
        <title>Comprehensive subspecies identification of 175 nontuberculous mycobacteria species based on 7547 genomic profiles.</title>
        <authorList>
            <person name="Matsumoto Y."/>
            <person name="Kinjo T."/>
            <person name="Motooka D."/>
            <person name="Nabeya D."/>
            <person name="Jung N."/>
            <person name="Uechi K."/>
            <person name="Horii T."/>
            <person name="Iida T."/>
            <person name="Fujita J."/>
            <person name="Nakamura S."/>
        </authorList>
    </citation>
    <scope>NUCLEOTIDE SEQUENCE [LARGE SCALE GENOMIC DNA]</scope>
    <source>
        <strain evidence="2">JCM 13671</strain>
    </source>
</reference>
<feature type="compositionally biased region" description="Acidic residues" evidence="1">
    <location>
        <begin position="140"/>
        <end position="150"/>
    </location>
</feature>
<keyword evidence="3" id="KW-1185">Reference proteome</keyword>
<dbReference type="Proteomes" id="UP000466931">
    <property type="component" value="Chromosome"/>
</dbReference>
<evidence type="ECO:0000313" key="2">
    <source>
        <dbReference type="EMBL" id="BBZ35801.1"/>
    </source>
</evidence>
<dbReference type="EMBL" id="AP022612">
    <property type="protein sequence ID" value="BBZ35801.1"/>
    <property type="molecule type" value="Genomic_DNA"/>
</dbReference>
<feature type="region of interest" description="Disordered" evidence="1">
    <location>
        <begin position="1"/>
        <end position="25"/>
    </location>
</feature>
<evidence type="ECO:0000313" key="3">
    <source>
        <dbReference type="Proteomes" id="UP000466931"/>
    </source>
</evidence>
<organism evidence="2 3">
    <name type="scientific">Mycolicibacterium confluentis</name>
    <dbReference type="NCBI Taxonomy" id="28047"/>
    <lineage>
        <taxon>Bacteria</taxon>
        <taxon>Bacillati</taxon>
        <taxon>Actinomycetota</taxon>
        <taxon>Actinomycetes</taxon>
        <taxon>Mycobacteriales</taxon>
        <taxon>Mycobacteriaceae</taxon>
        <taxon>Mycolicibacterium</taxon>
    </lineage>
</organism>
<protein>
    <submittedName>
        <fullName evidence="2">Uncharacterized protein</fullName>
    </submittedName>
</protein>
<reference evidence="2" key="2">
    <citation type="submission" date="2020-02" db="EMBL/GenBank/DDBJ databases">
        <authorList>
            <person name="Matsumoto Y."/>
            <person name="Motooka D."/>
            <person name="Nakamura S."/>
        </authorList>
    </citation>
    <scope>NUCLEOTIDE SEQUENCE</scope>
    <source>
        <strain evidence="2">JCM 13671</strain>
    </source>
</reference>
<name>A0A7I7Y4G4_9MYCO</name>
<sequence length="150" mass="16612">MRRGRGGSLSRFAEHNPITARRRSAKVVSDPAEIGPCASAPSDLDADGRSLDERQALRELMIAAANQLELWATGQACDDFRREYLVELVSELRAEASDALANQLSLWGEDEEFEERRRLLVADLAEELRTRVPAGHAPALDDDDPAQSRD</sequence>